<sequence length="260" mass="29604">MKTCIQCGEPSNSNYCSNCGQKQNIRRLTLASFFSDFFSRIYGLDGAFPNTIIGLTKNPAKVAQDYIRGIRGKYVGPVGYYFLIFTIFFLLVQLSDYTLNDYLPKTENFAESIVDNNNLKEGQNAREIALAVKQRIFNNLQYVHVFLVPILAFWCGVWFKKSNYNFIENTVLSFFIHAQGTVVNLNGFVIFIFTGLKNNTIINLIIILYYAWSMSLFYTGKAKLSSLCKGLIAYLFTYISFLLFVAVIVLISLIVRGRVS</sequence>
<dbReference type="RefSeq" id="WP_084371898.1">
    <property type="nucleotide sequence ID" value="NZ_FWYF01000001.1"/>
</dbReference>
<protein>
    <recommendedName>
        <fullName evidence="4">DUF3667 domain-containing protein</fullName>
    </recommendedName>
</protein>
<proteinExistence type="predicted"/>
<evidence type="ECO:0000256" key="1">
    <source>
        <dbReference type="SAM" id="Phobius"/>
    </source>
</evidence>
<keyword evidence="1" id="KW-1133">Transmembrane helix</keyword>
<accession>A0A1W2G9V5</accession>
<gene>
    <name evidence="2" type="ORF">SAMN04488029_1590</name>
</gene>
<feature type="transmembrane region" description="Helical" evidence="1">
    <location>
        <begin position="200"/>
        <end position="219"/>
    </location>
</feature>
<feature type="transmembrane region" description="Helical" evidence="1">
    <location>
        <begin position="171"/>
        <end position="194"/>
    </location>
</feature>
<evidence type="ECO:0000313" key="3">
    <source>
        <dbReference type="Proteomes" id="UP000192472"/>
    </source>
</evidence>
<keyword evidence="1" id="KW-0812">Transmembrane</keyword>
<feature type="transmembrane region" description="Helical" evidence="1">
    <location>
        <begin position="231"/>
        <end position="255"/>
    </location>
</feature>
<name>A0A1W2G9V5_REIFA</name>
<reference evidence="2 3" key="1">
    <citation type="submission" date="2017-04" db="EMBL/GenBank/DDBJ databases">
        <authorList>
            <person name="Afonso C.L."/>
            <person name="Miller P.J."/>
            <person name="Scott M.A."/>
            <person name="Spackman E."/>
            <person name="Goraichik I."/>
            <person name="Dimitrov K.M."/>
            <person name="Suarez D.L."/>
            <person name="Swayne D.E."/>
        </authorList>
    </citation>
    <scope>NUCLEOTIDE SEQUENCE [LARGE SCALE GENOMIC DNA]</scope>
    <source>
        <strain evidence="2 3">DSM 26133</strain>
    </source>
</reference>
<keyword evidence="3" id="KW-1185">Reference proteome</keyword>
<evidence type="ECO:0008006" key="4">
    <source>
        <dbReference type="Google" id="ProtNLM"/>
    </source>
</evidence>
<feature type="transmembrane region" description="Helical" evidence="1">
    <location>
        <begin position="140"/>
        <end position="159"/>
    </location>
</feature>
<keyword evidence="1" id="KW-0472">Membrane</keyword>
<dbReference type="EMBL" id="FWYF01000001">
    <property type="protein sequence ID" value="SMD33252.1"/>
    <property type="molecule type" value="Genomic_DNA"/>
</dbReference>
<dbReference type="InterPro" id="IPR022134">
    <property type="entry name" value="DUF3667"/>
</dbReference>
<dbReference type="OrthoDB" id="7446256at2"/>
<evidence type="ECO:0000313" key="2">
    <source>
        <dbReference type="EMBL" id="SMD33252.1"/>
    </source>
</evidence>
<dbReference type="Pfam" id="PF12412">
    <property type="entry name" value="DUF3667"/>
    <property type="match status" value="1"/>
</dbReference>
<dbReference type="Proteomes" id="UP000192472">
    <property type="component" value="Unassembled WGS sequence"/>
</dbReference>
<feature type="transmembrane region" description="Helical" evidence="1">
    <location>
        <begin position="78"/>
        <end position="95"/>
    </location>
</feature>
<organism evidence="2 3">
    <name type="scientific">Reichenbachiella faecimaris</name>
    <dbReference type="NCBI Taxonomy" id="692418"/>
    <lineage>
        <taxon>Bacteria</taxon>
        <taxon>Pseudomonadati</taxon>
        <taxon>Bacteroidota</taxon>
        <taxon>Cytophagia</taxon>
        <taxon>Cytophagales</taxon>
        <taxon>Reichenbachiellaceae</taxon>
        <taxon>Reichenbachiella</taxon>
    </lineage>
</organism>
<dbReference type="AlphaFoldDB" id="A0A1W2G9V5"/>
<dbReference type="STRING" id="692418.SAMN04488029_1590"/>